<name>A0ABP0QB71_9DINO</name>
<proteinExistence type="predicted"/>
<dbReference type="CDD" id="cd00590">
    <property type="entry name" value="RRM_SF"/>
    <property type="match status" value="1"/>
</dbReference>
<accession>A0ABP0QB71</accession>
<protein>
    <submittedName>
        <fullName evidence="4">Uncharacterized protein C1840.07c</fullName>
    </submittedName>
</protein>
<sequence>MRCSIPVQTACSGVEIRSKTTGSGPSEKTVPTISMSLSIDLPVEELISALSFFQQQHSPQPDEVPTAFDSRKALPTASAQAWSPGVPSVSADLMTPALAGGLPGTAQTAKREPREPAAASQGYSNLAPPPGLTSQWETLNMATRSRIKVTNLVRRLKAQEVQMVFERYVGPIAQCTLIEDACSITFMNADHAQAAVDRYDGGVLEVRTDKSVPGEALILYPKDSNFRRTVEDRIGPLQQCHLRRGEGWMTLFRGSITKQLKRLQQHHRLWVRCLDPWRAWCLVGQWFSEIRGSTGSRSAVAPAWLTAVATAFAVFLFVSPARAESKWGRRIFSVGDLHGDYQSSMMTIFRTLGLADAEGAWVGQSAVLVQTGDLLDRGEESGPLVRELFRLQDEAPKSGGKVILLLGNHELMNLQNDLRYASAAETRSLSTSGTSTPQVRSEMLSQDGWLGRGLRDRLQALVLLGPEEGLEKPVLFVHAGLLPSFGSDVKSLNSEVKSLLEHPAAELQTNPSPLLSDDGPFWTRRLALGPEGQVCGEVQKTLEALGAQRMVLGHTAQADGRVHERCGGQVILGDTLISRFYTGTAHPSAVEFFPDGSAVAIDVKRGARTALKTP</sequence>
<dbReference type="PANTHER" id="PTHR46546:SF4">
    <property type="entry name" value="SHEWANELLA-LIKE PROTEIN PHOSPHATASE 1"/>
    <property type="match status" value="1"/>
</dbReference>
<dbReference type="InterPro" id="IPR012677">
    <property type="entry name" value="Nucleotide-bd_a/b_plait_sf"/>
</dbReference>
<dbReference type="SUPFAM" id="SSF56300">
    <property type="entry name" value="Metallo-dependent phosphatases"/>
    <property type="match status" value="1"/>
</dbReference>
<evidence type="ECO:0000256" key="2">
    <source>
        <dbReference type="SAM" id="MobiDB-lite"/>
    </source>
</evidence>
<dbReference type="Pfam" id="PF00149">
    <property type="entry name" value="Metallophos"/>
    <property type="match status" value="1"/>
</dbReference>
<dbReference type="SUPFAM" id="SSF54928">
    <property type="entry name" value="RNA-binding domain, RBD"/>
    <property type="match status" value="1"/>
</dbReference>
<organism evidence="4 5">
    <name type="scientific">Durusdinium trenchii</name>
    <dbReference type="NCBI Taxonomy" id="1381693"/>
    <lineage>
        <taxon>Eukaryota</taxon>
        <taxon>Sar</taxon>
        <taxon>Alveolata</taxon>
        <taxon>Dinophyceae</taxon>
        <taxon>Suessiales</taxon>
        <taxon>Symbiodiniaceae</taxon>
        <taxon>Durusdinium</taxon>
    </lineage>
</organism>
<feature type="region of interest" description="Disordered" evidence="2">
    <location>
        <begin position="97"/>
        <end position="131"/>
    </location>
</feature>
<feature type="domain" description="RRM" evidence="3">
    <location>
        <begin position="145"/>
        <end position="213"/>
    </location>
</feature>
<evidence type="ECO:0000313" key="4">
    <source>
        <dbReference type="EMBL" id="CAK9085100.1"/>
    </source>
</evidence>
<comment type="caution">
    <text evidence="4">The sequence shown here is derived from an EMBL/GenBank/DDBJ whole genome shotgun (WGS) entry which is preliminary data.</text>
</comment>
<dbReference type="InterPro" id="IPR029052">
    <property type="entry name" value="Metallo-depent_PP-like"/>
</dbReference>
<dbReference type="Proteomes" id="UP001642464">
    <property type="component" value="Unassembled WGS sequence"/>
</dbReference>
<dbReference type="InterPro" id="IPR035979">
    <property type="entry name" value="RBD_domain_sf"/>
</dbReference>
<dbReference type="PANTHER" id="PTHR46546">
    <property type="entry name" value="SHEWANELLA-LIKE PROTEIN PHOSPHATASE 1"/>
    <property type="match status" value="1"/>
</dbReference>
<gene>
    <name evidence="4" type="ORF">SCF082_LOCUS40324</name>
</gene>
<dbReference type="InterPro" id="IPR004843">
    <property type="entry name" value="Calcineurin-like_PHP"/>
</dbReference>
<evidence type="ECO:0000313" key="5">
    <source>
        <dbReference type="Proteomes" id="UP001642464"/>
    </source>
</evidence>
<keyword evidence="1" id="KW-0694">RNA-binding</keyword>
<dbReference type="PROSITE" id="PS50102">
    <property type="entry name" value="RRM"/>
    <property type="match status" value="1"/>
</dbReference>
<dbReference type="EMBL" id="CAXAMM010039241">
    <property type="protein sequence ID" value="CAK9085100.1"/>
    <property type="molecule type" value="Genomic_DNA"/>
</dbReference>
<evidence type="ECO:0000259" key="3">
    <source>
        <dbReference type="PROSITE" id="PS50102"/>
    </source>
</evidence>
<dbReference type="Gene3D" id="3.30.70.330">
    <property type="match status" value="1"/>
</dbReference>
<evidence type="ECO:0000256" key="1">
    <source>
        <dbReference type="PROSITE-ProRule" id="PRU00176"/>
    </source>
</evidence>
<dbReference type="Gene3D" id="3.60.21.10">
    <property type="match status" value="1"/>
</dbReference>
<dbReference type="InterPro" id="IPR000504">
    <property type="entry name" value="RRM_dom"/>
</dbReference>
<reference evidence="4 5" key="1">
    <citation type="submission" date="2024-02" db="EMBL/GenBank/DDBJ databases">
        <authorList>
            <person name="Chen Y."/>
            <person name="Shah S."/>
            <person name="Dougan E. K."/>
            <person name="Thang M."/>
            <person name="Chan C."/>
        </authorList>
    </citation>
    <scope>NUCLEOTIDE SEQUENCE [LARGE SCALE GENOMIC DNA]</scope>
</reference>
<keyword evidence="5" id="KW-1185">Reference proteome</keyword>